<feature type="region of interest" description="Disordered" evidence="2">
    <location>
        <begin position="1131"/>
        <end position="1177"/>
    </location>
</feature>
<dbReference type="InterPro" id="IPR011989">
    <property type="entry name" value="ARM-like"/>
</dbReference>
<feature type="region of interest" description="Disordered" evidence="2">
    <location>
        <begin position="1"/>
        <end position="69"/>
    </location>
</feature>
<comment type="similarity">
    <text evidence="1">Belongs to the WAPL family.</text>
</comment>
<feature type="compositionally biased region" description="Polar residues" evidence="2">
    <location>
        <begin position="534"/>
        <end position="550"/>
    </location>
</feature>
<accession>A0A0L0G2D3</accession>
<dbReference type="RefSeq" id="XP_014156896.1">
    <property type="nucleotide sequence ID" value="XM_014301421.1"/>
</dbReference>
<dbReference type="InterPro" id="IPR012502">
    <property type="entry name" value="WAPL_dom"/>
</dbReference>
<feature type="region of interest" description="Disordered" evidence="2">
    <location>
        <begin position="289"/>
        <end position="371"/>
    </location>
</feature>
<dbReference type="PANTHER" id="PTHR22100:SF13">
    <property type="entry name" value="WINGS APART-LIKE PROTEIN HOMOLOG"/>
    <property type="match status" value="1"/>
</dbReference>
<dbReference type="InterPro" id="IPR039874">
    <property type="entry name" value="WAPL"/>
</dbReference>
<feature type="region of interest" description="Disordered" evidence="2">
    <location>
        <begin position="1256"/>
        <end position="1352"/>
    </location>
</feature>
<dbReference type="OrthoDB" id="78088at2759"/>
<feature type="compositionally biased region" description="Low complexity" evidence="2">
    <location>
        <begin position="410"/>
        <end position="430"/>
    </location>
</feature>
<feature type="region of interest" description="Disordered" evidence="2">
    <location>
        <begin position="128"/>
        <end position="192"/>
    </location>
</feature>
<feature type="compositionally biased region" description="Basic and acidic residues" evidence="2">
    <location>
        <begin position="1152"/>
        <end position="1177"/>
    </location>
</feature>
<evidence type="ECO:0000259" key="3">
    <source>
        <dbReference type="PROSITE" id="PS51271"/>
    </source>
</evidence>
<feature type="compositionally biased region" description="Low complexity" evidence="2">
    <location>
        <begin position="1131"/>
        <end position="1145"/>
    </location>
</feature>
<protein>
    <recommendedName>
        <fullName evidence="3">WAPL domain-containing protein</fullName>
    </recommendedName>
</protein>
<proteinExistence type="inferred from homology"/>
<dbReference type="PROSITE" id="PS51271">
    <property type="entry name" value="WAPL"/>
    <property type="match status" value="1"/>
</dbReference>
<sequence>MATPAQQTPARGLSAANAPVQDTRANTSQPTTHPRHQSKTPSRVPQNTPCTPAVPTQKRKSNFGKSLSAAFITPSLPRAKGPSSSAHVPHNTPVTVAKVTNLSATLPLTAPTPTNTAIQNLKIAHNAASGAATPTEGQSQSGSNVQQPNSAGADTTHRPLTAARVGSNPGTCKNSRVSKSTTKTASSARKSASLSGAFSFMSHLPARSRSDASMDATQSTPSQATLDAATLVRSRLSPMEELSPARSPADVQIASKGMEKNVDVYGHKHAGKHGCKHASESNASSINQYVASSTRDSQSPPETSQSQPSTDVMSDSSTDTEQYTYERTETGRHAPLHTRTHSHESIKGVKRTLHSASGHSTSELRPVKKQAVQANRADATAASGNCAIGTTDTAGQLESPNVGMYVRPPSTDSSAAQTLTSSTTHTNTHAVRTRTPRSRSPAPGAADASERSHKPEAKNRSKPVLLTKRVKAKNFVTESLRSPEMLRTGQLSPTKSMLSPTATGSGQLSGSKHGSPIRVRSPSSPVQQLGDAFSATSIKSRTNSRASLRQESVVLKQAQDTTGSRTEGQVSAVRNTPAAQHGTSKNRTCINSTSTCKSYASTGMGNAGVTERKRKRTETGAPNKCASHAMPVMKKAPSVAALFGGKAKEDSLSPVPTSTAPKKPTRRTLGGVALSLLGSGTKTTGSDGKKAKSPTGSFTGRSQSSTTATTQKQPNASSTQKSQSTYFEASSSEAAEAGAGLGLYDEVRYIIDGLGPTNSLSVRCSSATSLATQCCTNEFRLHMRANDVVPQAIKAISDLARAPHQVLTVSVAHALLILSDDALTSDFRGVGLALLLKWIRDLGPHGWKGRVTDTLHIPAKSSRNDSAKYLQRISTALKNSAHTHCIDPMGKPSLAMLLLHTLSSLTKLLNGFGDQLIQKQRLTDISLMFASTVEIITGALGVRDPDFVMAINTAEVCLQIFENTTFMNADSLTEENVPFLLKLTENLVRVLRYIDRSILTGADETALPVEDALKLLTGCVRVLMNLTHIERVRHYLGAGLSTSAETVSCTCSTTCTSVETCTSASVSLRAIASTDTSTESNKNVDTSAGGVVESCGYGMDILVTCALTLPPVLARKCENTRLGTEGSNSAIITSSSDATSRSEATNANKGIIDVDRSEEGSSGDHIHTHRWPETLSRKSTELYSNAPSGIDTQPTPETPLLSPMTDSQLSAGITDMTDVQSDARPSTQPASLETFNSTATVDLNYRDDDCGGMIDGVAKATNTPSDLRNTSANSESMDTSSEISADKSNASASTSTHPHMHSITQTSQYTSTNPSVATVSSAVGDTQTDRIQSSAGKAKSETSAEMEEEAQKAKQRLESVEYDLFVHTFGLLVNVLECESEARQSVCSMEITLPDGKKLSFLARVADLFEMWSSEAESSLSEMRSAVTLPVGGRARDIAMRQQQRQTELRTLMAYAAYLIGWLVRDNKPNKQRAVAAFECPTRPTISINILVDRLRDFIKLQELMGMPQTEESRKSTDIALTTLVALAEGCH</sequence>
<feature type="compositionally biased region" description="Low complexity" evidence="2">
    <location>
        <begin position="702"/>
        <end position="713"/>
    </location>
</feature>
<feature type="compositionally biased region" description="Polar residues" evidence="2">
    <location>
        <begin position="23"/>
        <end position="32"/>
    </location>
</feature>
<feature type="compositionally biased region" description="Low complexity" evidence="2">
    <location>
        <begin position="516"/>
        <end position="526"/>
    </location>
</feature>
<dbReference type="Gene3D" id="1.25.10.10">
    <property type="entry name" value="Leucine-rich Repeat Variant"/>
    <property type="match status" value="2"/>
</dbReference>
<evidence type="ECO:0000256" key="2">
    <source>
        <dbReference type="SAM" id="MobiDB-lite"/>
    </source>
</evidence>
<dbReference type="Pfam" id="PF07814">
    <property type="entry name" value="WAPL"/>
    <property type="match status" value="1"/>
</dbReference>
<reference evidence="4 5" key="1">
    <citation type="submission" date="2011-02" db="EMBL/GenBank/DDBJ databases">
        <title>The Genome Sequence of Sphaeroforma arctica JP610.</title>
        <authorList>
            <consortium name="The Broad Institute Genome Sequencing Platform"/>
            <person name="Russ C."/>
            <person name="Cuomo C."/>
            <person name="Young S.K."/>
            <person name="Zeng Q."/>
            <person name="Gargeya S."/>
            <person name="Alvarado L."/>
            <person name="Berlin A."/>
            <person name="Chapman S.B."/>
            <person name="Chen Z."/>
            <person name="Freedman E."/>
            <person name="Gellesch M."/>
            <person name="Goldberg J."/>
            <person name="Griggs A."/>
            <person name="Gujja S."/>
            <person name="Heilman E."/>
            <person name="Heiman D."/>
            <person name="Howarth C."/>
            <person name="Mehta T."/>
            <person name="Neiman D."/>
            <person name="Pearson M."/>
            <person name="Roberts A."/>
            <person name="Saif S."/>
            <person name="Shea T."/>
            <person name="Shenoy N."/>
            <person name="Sisk P."/>
            <person name="Stolte C."/>
            <person name="Sykes S."/>
            <person name="White J."/>
            <person name="Yandava C."/>
            <person name="Burger G."/>
            <person name="Gray M.W."/>
            <person name="Holland P.W.H."/>
            <person name="King N."/>
            <person name="Lang F.B.F."/>
            <person name="Roger A.J."/>
            <person name="Ruiz-Trillo I."/>
            <person name="Haas B."/>
            <person name="Nusbaum C."/>
            <person name="Birren B."/>
        </authorList>
    </citation>
    <scope>NUCLEOTIDE SEQUENCE [LARGE SCALE GENOMIC DNA]</scope>
    <source>
        <strain evidence="4 5">JP610</strain>
    </source>
</reference>
<feature type="compositionally biased region" description="Low complexity" evidence="2">
    <location>
        <begin position="438"/>
        <end position="447"/>
    </location>
</feature>
<gene>
    <name evidence="4" type="ORF">SARC_04741</name>
</gene>
<dbReference type="PANTHER" id="PTHR22100">
    <property type="entry name" value="WINGS APART-LIKE PROTEIN HOMOLOG"/>
    <property type="match status" value="1"/>
</dbReference>
<feature type="compositionally biased region" description="Low complexity" evidence="2">
    <location>
        <begin position="297"/>
        <end position="320"/>
    </location>
</feature>
<dbReference type="GeneID" id="25905245"/>
<dbReference type="STRING" id="667725.A0A0L0G2D3"/>
<dbReference type="InterPro" id="IPR022771">
    <property type="entry name" value="WAPL_C"/>
</dbReference>
<feature type="compositionally biased region" description="Low complexity" evidence="2">
    <location>
        <begin position="175"/>
        <end position="192"/>
    </location>
</feature>
<feature type="compositionally biased region" description="Polar residues" evidence="2">
    <location>
        <begin position="558"/>
        <end position="604"/>
    </location>
</feature>
<organism evidence="4 5">
    <name type="scientific">Sphaeroforma arctica JP610</name>
    <dbReference type="NCBI Taxonomy" id="667725"/>
    <lineage>
        <taxon>Eukaryota</taxon>
        <taxon>Ichthyosporea</taxon>
        <taxon>Ichthyophonida</taxon>
        <taxon>Sphaeroforma</taxon>
    </lineage>
</organism>
<feature type="compositionally biased region" description="Polar residues" evidence="2">
    <location>
        <begin position="714"/>
        <end position="727"/>
    </location>
</feature>
<name>A0A0L0G2D3_9EUKA</name>
<feature type="compositionally biased region" description="Polar residues" evidence="2">
    <location>
        <begin position="388"/>
        <end position="399"/>
    </location>
</feature>
<keyword evidence="5" id="KW-1185">Reference proteome</keyword>
<feature type="compositionally biased region" description="Polar residues" evidence="2">
    <location>
        <begin position="1260"/>
        <end position="1335"/>
    </location>
</feature>
<dbReference type="EMBL" id="KQ241874">
    <property type="protein sequence ID" value="KNC82994.1"/>
    <property type="molecule type" value="Genomic_DNA"/>
</dbReference>
<feature type="compositionally biased region" description="Basic and acidic residues" evidence="2">
    <location>
        <begin position="448"/>
        <end position="459"/>
    </location>
</feature>
<feature type="domain" description="WAPL" evidence="3">
    <location>
        <begin position="715"/>
        <end position="798"/>
    </location>
</feature>
<dbReference type="eggNOG" id="KOG2152">
    <property type="taxonomic scope" value="Eukaryota"/>
</dbReference>
<feature type="region of interest" description="Disordered" evidence="2">
    <location>
        <begin position="645"/>
        <end position="729"/>
    </location>
</feature>
<evidence type="ECO:0000313" key="4">
    <source>
        <dbReference type="EMBL" id="KNC82994.1"/>
    </source>
</evidence>
<feature type="compositionally biased region" description="Polar residues" evidence="2">
    <location>
        <begin position="354"/>
        <end position="363"/>
    </location>
</feature>
<evidence type="ECO:0000256" key="1">
    <source>
        <dbReference type="ARBA" id="ARBA00006854"/>
    </source>
</evidence>
<dbReference type="Proteomes" id="UP000054560">
    <property type="component" value="Unassembled WGS sequence"/>
</dbReference>
<feature type="region of interest" description="Disordered" evidence="2">
    <location>
        <begin position="385"/>
        <end position="625"/>
    </location>
</feature>
<feature type="compositionally biased region" description="Polar residues" evidence="2">
    <location>
        <begin position="39"/>
        <end position="50"/>
    </location>
</feature>
<feature type="compositionally biased region" description="Low complexity" evidence="2">
    <location>
        <begin position="669"/>
        <end position="686"/>
    </location>
</feature>
<evidence type="ECO:0000313" key="5">
    <source>
        <dbReference type="Proteomes" id="UP000054560"/>
    </source>
</evidence>
<feature type="compositionally biased region" description="Polar residues" evidence="2">
    <location>
        <begin position="135"/>
        <end position="153"/>
    </location>
</feature>
<feature type="compositionally biased region" description="Polar residues" evidence="2">
    <location>
        <begin position="489"/>
        <end position="512"/>
    </location>
</feature>